<comment type="similarity">
    <text evidence="1">Belongs to the GTP cyclohydrolase I type 2/NIF3 family.</text>
</comment>
<dbReference type="Gene3D" id="3.40.1390.30">
    <property type="entry name" value="NIF3 (NGG1p interacting factor 3)-like"/>
    <property type="match status" value="1"/>
</dbReference>
<sequence>MFRGALGLRRNMATFSGLRLNEVVNVLEKFAPTSLAEKWDNVGLLIEPSTDKHVERILLTNDLTEPVLGEALEKNVDLIISYHPPIFRPLTRITMANWKERIVVGCLINSKALYSPHTAWDKVLGGVNDWLAKAVDIKGIKPLIPEPGTVDGTGSGRLVETNMPISQLVHALQDHIDNSVHIAYAVDHHPKTFVRTVGICAGSGGSVLKGIQADLVITGEMSHHELLDFNHNGTTVLLCNHSNSERGFLREFQSILKERLQEKCEVLVSEKDKDPLQTAFRSNLQAVQQVKQ</sequence>
<evidence type="ECO:0000313" key="5">
    <source>
        <dbReference type="RefSeq" id="XP_023175438.2"/>
    </source>
</evidence>
<proteinExistence type="inferred from homology"/>
<protein>
    <recommendedName>
        <fullName evidence="2">NIF3-like protein 1</fullName>
    </recommendedName>
</protein>
<feature type="binding site" evidence="3">
    <location>
        <position position="121"/>
    </location>
    <ligand>
        <name>a divalent metal cation</name>
        <dbReference type="ChEBI" id="CHEBI:60240"/>
        <label>1</label>
    </ligand>
</feature>
<dbReference type="NCBIfam" id="TIGR00486">
    <property type="entry name" value="YbgI_SA1388"/>
    <property type="match status" value="1"/>
</dbReference>
<dbReference type="FunFam" id="3.40.1390.30:FF:000001">
    <property type="entry name" value="GTP cyclohydrolase 1 type 2"/>
    <property type="match status" value="1"/>
</dbReference>
<dbReference type="OMA" id="NFDKTHL"/>
<keyword evidence="4" id="KW-1185">Reference proteome</keyword>
<dbReference type="GeneID" id="111602540"/>
<dbReference type="GO" id="GO:0005739">
    <property type="term" value="C:mitochondrion"/>
    <property type="evidence" value="ECO:0007669"/>
    <property type="project" value="TreeGrafter"/>
</dbReference>
<dbReference type="AlphaFoldDB" id="A0A6J1MEK1"/>
<dbReference type="Proteomes" id="UP000504633">
    <property type="component" value="Unplaced"/>
</dbReference>
<evidence type="ECO:0000256" key="1">
    <source>
        <dbReference type="ARBA" id="ARBA00006964"/>
    </source>
</evidence>
<dbReference type="Pfam" id="PF01784">
    <property type="entry name" value="DUF34_NIF3"/>
    <property type="match status" value="1"/>
</dbReference>
<dbReference type="PANTHER" id="PTHR13799:SF13">
    <property type="entry name" value="NIF3-LIKE PROTEIN 1"/>
    <property type="match status" value="1"/>
</dbReference>
<dbReference type="SUPFAM" id="SSF102705">
    <property type="entry name" value="NIF3 (NGG1p interacting factor 3)-like"/>
    <property type="match status" value="1"/>
</dbReference>
<dbReference type="OrthoDB" id="3345469at2759"/>
<accession>A0A6J1MEK1</accession>
<feature type="binding site" evidence="3">
    <location>
        <position position="245"/>
    </location>
    <ligand>
        <name>a divalent metal cation</name>
        <dbReference type="ChEBI" id="CHEBI:60240"/>
        <label>1</label>
    </ligand>
</feature>
<name>A0A6J1MEK1_DROHY</name>
<dbReference type="PANTHER" id="PTHR13799">
    <property type="entry name" value="NGG1 INTERACTING FACTOR 3"/>
    <property type="match status" value="1"/>
</dbReference>
<evidence type="ECO:0000256" key="2">
    <source>
        <dbReference type="ARBA" id="ARBA00019069"/>
    </source>
</evidence>
<feature type="binding site" evidence="3">
    <location>
        <position position="241"/>
    </location>
    <ligand>
        <name>a divalent metal cation</name>
        <dbReference type="ChEBI" id="CHEBI:60240"/>
        <label>1</label>
    </ligand>
</feature>
<feature type="binding site" evidence="3">
    <location>
        <position position="83"/>
    </location>
    <ligand>
        <name>a divalent metal cation</name>
        <dbReference type="ChEBI" id="CHEBI:60240"/>
        <label>1</label>
    </ligand>
</feature>
<gene>
    <name evidence="5" type="primary">LOC111602540</name>
</gene>
<dbReference type="KEGG" id="dhe:111602540"/>
<evidence type="ECO:0000313" key="4">
    <source>
        <dbReference type="Proteomes" id="UP000504633"/>
    </source>
</evidence>
<keyword evidence="3" id="KW-0479">Metal-binding</keyword>
<dbReference type="RefSeq" id="XP_023175438.2">
    <property type="nucleotide sequence ID" value="XM_023319670.2"/>
</dbReference>
<dbReference type="InterPro" id="IPR002678">
    <property type="entry name" value="DUF34/NIF3"/>
</dbReference>
<evidence type="ECO:0000256" key="3">
    <source>
        <dbReference type="PIRSR" id="PIRSR602678-1"/>
    </source>
</evidence>
<organism evidence="4 5">
    <name type="scientific">Drosophila hydei</name>
    <name type="common">Fruit fly</name>
    <dbReference type="NCBI Taxonomy" id="7224"/>
    <lineage>
        <taxon>Eukaryota</taxon>
        <taxon>Metazoa</taxon>
        <taxon>Ecdysozoa</taxon>
        <taxon>Arthropoda</taxon>
        <taxon>Hexapoda</taxon>
        <taxon>Insecta</taxon>
        <taxon>Pterygota</taxon>
        <taxon>Neoptera</taxon>
        <taxon>Endopterygota</taxon>
        <taxon>Diptera</taxon>
        <taxon>Brachycera</taxon>
        <taxon>Muscomorpha</taxon>
        <taxon>Ephydroidea</taxon>
        <taxon>Drosophilidae</taxon>
        <taxon>Drosophila</taxon>
    </lineage>
</organism>
<dbReference type="GO" id="GO:0046872">
    <property type="term" value="F:metal ion binding"/>
    <property type="evidence" value="ECO:0007669"/>
    <property type="project" value="UniProtKB-KW"/>
</dbReference>
<reference evidence="5" key="1">
    <citation type="submission" date="2025-08" db="UniProtKB">
        <authorList>
            <consortium name="RefSeq"/>
        </authorList>
    </citation>
    <scope>IDENTIFICATION</scope>
    <source>
        <strain evidence="5">15085-1641.00</strain>
        <tissue evidence="5">Whole body</tissue>
    </source>
</reference>
<dbReference type="InterPro" id="IPR036069">
    <property type="entry name" value="DUF34/NIF3_sf"/>
</dbReference>